<keyword evidence="2" id="KW-0472">Membrane</keyword>
<dbReference type="RefSeq" id="WP_171157847.1">
    <property type="nucleotide sequence ID" value="NZ_JABENB010000003.1"/>
</dbReference>
<evidence type="ECO:0000313" key="4">
    <source>
        <dbReference type="Proteomes" id="UP000557772"/>
    </source>
</evidence>
<evidence type="ECO:0000256" key="1">
    <source>
        <dbReference type="SAM" id="MobiDB-lite"/>
    </source>
</evidence>
<name>A0A849ALJ1_9MICO</name>
<dbReference type="NCBIfam" id="NF008528">
    <property type="entry name" value="PRK11463.1-2"/>
    <property type="match status" value="1"/>
</dbReference>
<feature type="transmembrane region" description="Helical" evidence="2">
    <location>
        <begin position="12"/>
        <end position="32"/>
    </location>
</feature>
<sequence length="203" mass="22053">MTTPVRPRRPFWVRLLLVLALLMPIIEIVVIVLVWKAIGWWTLLALLACFCAGVVVIKRASAGAVREVRQAMATGRPPAPEVADAPQLVVGGLLLLIPGFVTSLIGLILILPGMRSVSRRLLQLMIGRRVVAGVGMPGLGGMPGAGGMGGYSGRSRREDLDIIDGEIIEDDEPSRQGNGRWIIEGRIVGDDEPDDDDPRRRRR</sequence>
<dbReference type="Pfam" id="PF04186">
    <property type="entry name" value="FxsA"/>
    <property type="match status" value="1"/>
</dbReference>
<organism evidence="3 4">
    <name type="scientific">Flexivirga aerilata</name>
    <dbReference type="NCBI Taxonomy" id="1656889"/>
    <lineage>
        <taxon>Bacteria</taxon>
        <taxon>Bacillati</taxon>
        <taxon>Actinomycetota</taxon>
        <taxon>Actinomycetes</taxon>
        <taxon>Micrococcales</taxon>
        <taxon>Dermacoccaceae</taxon>
        <taxon>Flexivirga</taxon>
    </lineage>
</organism>
<gene>
    <name evidence="3" type="ORF">HJ588_17070</name>
</gene>
<proteinExistence type="predicted"/>
<dbReference type="PANTHER" id="PTHR35335:SF1">
    <property type="entry name" value="UPF0716 PROTEIN FXSA"/>
    <property type="match status" value="1"/>
</dbReference>
<dbReference type="GO" id="GO:0016020">
    <property type="term" value="C:membrane"/>
    <property type="evidence" value="ECO:0007669"/>
    <property type="project" value="InterPro"/>
</dbReference>
<comment type="caution">
    <text evidence="3">The sequence shown here is derived from an EMBL/GenBank/DDBJ whole genome shotgun (WGS) entry which is preliminary data.</text>
</comment>
<feature type="transmembrane region" description="Helical" evidence="2">
    <location>
        <begin position="88"/>
        <end position="110"/>
    </location>
</feature>
<feature type="transmembrane region" description="Helical" evidence="2">
    <location>
        <begin position="130"/>
        <end position="151"/>
    </location>
</feature>
<dbReference type="InterPro" id="IPR007313">
    <property type="entry name" value="FxsA"/>
</dbReference>
<keyword evidence="2" id="KW-0812">Transmembrane</keyword>
<protein>
    <submittedName>
        <fullName evidence="3">FxsA family protein</fullName>
    </submittedName>
</protein>
<dbReference type="EMBL" id="JABENB010000003">
    <property type="protein sequence ID" value="NNG40973.1"/>
    <property type="molecule type" value="Genomic_DNA"/>
</dbReference>
<reference evidence="3 4" key="1">
    <citation type="submission" date="2020-05" db="EMBL/GenBank/DDBJ databases">
        <title>Flexivirga sp. ID2601S isolated from air conditioner.</title>
        <authorList>
            <person name="Kim D.H."/>
        </authorList>
    </citation>
    <scope>NUCLEOTIDE SEQUENCE [LARGE SCALE GENOMIC DNA]</scope>
    <source>
        <strain evidence="3 4">ID2601S</strain>
    </source>
</reference>
<evidence type="ECO:0000313" key="3">
    <source>
        <dbReference type="EMBL" id="NNG40973.1"/>
    </source>
</evidence>
<evidence type="ECO:0000256" key="2">
    <source>
        <dbReference type="SAM" id="Phobius"/>
    </source>
</evidence>
<dbReference type="AlphaFoldDB" id="A0A849ALJ1"/>
<feature type="region of interest" description="Disordered" evidence="1">
    <location>
        <begin position="166"/>
        <end position="203"/>
    </location>
</feature>
<accession>A0A849ALJ1</accession>
<keyword evidence="2" id="KW-1133">Transmembrane helix</keyword>
<dbReference type="Proteomes" id="UP000557772">
    <property type="component" value="Unassembled WGS sequence"/>
</dbReference>
<dbReference type="PANTHER" id="PTHR35335">
    <property type="entry name" value="UPF0716 PROTEIN FXSA"/>
    <property type="match status" value="1"/>
</dbReference>
<feature type="transmembrane region" description="Helical" evidence="2">
    <location>
        <begin position="38"/>
        <end position="57"/>
    </location>
</feature>
<keyword evidence="4" id="KW-1185">Reference proteome</keyword>